<dbReference type="EMBL" id="GBXM01031844">
    <property type="protein sequence ID" value="JAH76733.1"/>
    <property type="molecule type" value="Transcribed_RNA"/>
</dbReference>
<evidence type="ECO:0000313" key="2">
    <source>
        <dbReference type="EMBL" id="JAH77844.1"/>
    </source>
</evidence>
<organism evidence="2">
    <name type="scientific">Anguilla anguilla</name>
    <name type="common">European freshwater eel</name>
    <name type="synonym">Muraena anguilla</name>
    <dbReference type="NCBI Taxonomy" id="7936"/>
    <lineage>
        <taxon>Eukaryota</taxon>
        <taxon>Metazoa</taxon>
        <taxon>Chordata</taxon>
        <taxon>Craniata</taxon>
        <taxon>Vertebrata</taxon>
        <taxon>Euteleostomi</taxon>
        <taxon>Actinopterygii</taxon>
        <taxon>Neopterygii</taxon>
        <taxon>Teleostei</taxon>
        <taxon>Anguilliformes</taxon>
        <taxon>Anguillidae</taxon>
        <taxon>Anguilla</taxon>
    </lineage>
</organism>
<dbReference type="EMBL" id="GBXM01030733">
    <property type="protein sequence ID" value="JAH77844.1"/>
    <property type="molecule type" value="Transcribed_RNA"/>
</dbReference>
<reference evidence="2" key="2">
    <citation type="journal article" date="2015" name="Fish Shellfish Immunol.">
        <title>Early steps in the European eel (Anguilla anguilla)-Vibrio vulnificus interaction in the gills: Role of the RtxA13 toxin.</title>
        <authorList>
            <person name="Callol A."/>
            <person name="Pajuelo D."/>
            <person name="Ebbesson L."/>
            <person name="Teles M."/>
            <person name="MacKenzie S."/>
            <person name="Amaro C."/>
        </authorList>
    </citation>
    <scope>NUCLEOTIDE SEQUENCE</scope>
</reference>
<name>A0A0E9VI99_ANGAN</name>
<feature type="region of interest" description="Disordered" evidence="1">
    <location>
        <begin position="1"/>
        <end position="42"/>
    </location>
</feature>
<proteinExistence type="predicted"/>
<reference evidence="2" key="1">
    <citation type="submission" date="2014-11" db="EMBL/GenBank/DDBJ databases">
        <authorList>
            <person name="Amaro Gonzalez C."/>
        </authorList>
    </citation>
    <scope>NUCLEOTIDE SEQUENCE</scope>
</reference>
<dbReference type="AlphaFoldDB" id="A0A0E9VI99"/>
<sequence>MWGCFGASGDKRRPPSVAGHHPTHSPEGPTHGPKALNQNQLT</sequence>
<accession>A0A0E9VI99</accession>
<evidence type="ECO:0000256" key="1">
    <source>
        <dbReference type="SAM" id="MobiDB-lite"/>
    </source>
</evidence>
<protein>
    <submittedName>
        <fullName evidence="2">Uncharacterized protein</fullName>
    </submittedName>
</protein>